<comment type="function">
    <text evidence="4">Binds to the 23S rRNA.</text>
</comment>
<dbReference type="InterPro" id="IPR036227">
    <property type="entry name" value="Ribosomal_uL15/eL18_sf"/>
</dbReference>
<dbReference type="Gene3D" id="3.100.10.10">
    <property type="match status" value="1"/>
</dbReference>
<evidence type="ECO:0000256" key="1">
    <source>
        <dbReference type="ARBA" id="ARBA00007320"/>
    </source>
</evidence>
<dbReference type="PROSITE" id="PS00475">
    <property type="entry name" value="RIBOSOMAL_L15"/>
    <property type="match status" value="1"/>
</dbReference>
<dbReference type="Proteomes" id="UP000177097">
    <property type="component" value="Unassembled WGS sequence"/>
</dbReference>
<dbReference type="GO" id="GO:0015934">
    <property type="term" value="C:large ribosomal subunit"/>
    <property type="evidence" value="ECO:0007669"/>
    <property type="project" value="InterPro"/>
</dbReference>
<dbReference type="STRING" id="1802389.A3C17_02900"/>
<evidence type="ECO:0000256" key="5">
    <source>
        <dbReference type="RuleBase" id="RU003888"/>
    </source>
</evidence>
<comment type="subunit">
    <text evidence="4">Part of the 50S ribosomal subunit.</text>
</comment>
<gene>
    <name evidence="4" type="primary">rplO</name>
    <name evidence="8" type="ORF">A3C17_02900</name>
</gene>
<sequence length="142" mass="14945">MTLHTIKPSPGSRKRKLRVGRGLARRGAMSGRGTKGQRARSGGKSGLKVKGLRQTLLRIPKSRGFKSPVVKAATVSLRDVNDVSLKVISPSSLKKIGLVKETRYGVKILGTGALTKALTVKGCQVTQSAKKQIEAAGGTIAS</sequence>
<proteinExistence type="inferred from homology"/>
<name>A0A1F7U0J1_9BACT</name>
<keyword evidence="2 4" id="KW-0689">Ribosomal protein</keyword>
<dbReference type="PANTHER" id="PTHR12934:SF11">
    <property type="entry name" value="LARGE RIBOSOMAL SUBUNIT PROTEIN UL15M"/>
    <property type="match status" value="1"/>
</dbReference>
<dbReference type="Pfam" id="PF00828">
    <property type="entry name" value="Ribosomal_L27A"/>
    <property type="match status" value="1"/>
</dbReference>
<dbReference type="HAMAP" id="MF_01341">
    <property type="entry name" value="Ribosomal_uL15"/>
    <property type="match status" value="1"/>
</dbReference>
<organism evidence="8 9">
    <name type="scientific">Candidatus Uhrbacteria bacterium RIFCSPHIGHO2_02_FULL_53_13</name>
    <dbReference type="NCBI Taxonomy" id="1802389"/>
    <lineage>
        <taxon>Bacteria</taxon>
        <taxon>Candidatus Uhriibacteriota</taxon>
    </lineage>
</organism>
<evidence type="ECO:0000313" key="9">
    <source>
        <dbReference type="Proteomes" id="UP000177097"/>
    </source>
</evidence>
<feature type="domain" description="Large ribosomal subunit protein uL15/eL18" evidence="7">
    <location>
        <begin position="86"/>
        <end position="140"/>
    </location>
</feature>
<reference evidence="8 9" key="1">
    <citation type="journal article" date="2016" name="Nat. Commun.">
        <title>Thousands of microbial genomes shed light on interconnected biogeochemical processes in an aquifer system.</title>
        <authorList>
            <person name="Anantharaman K."/>
            <person name="Brown C.T."/>
            <person name="Hug L.A."/>
            <person name="Sharon I."/>
            <person name="Castelle C.J."/>
            <person name="Probst A.J."/>
            <person name="Thomas B.C."/>
            <person name="Singh A."/>
            <person name="Wilkins M.J."/>
            <person name="Karaoz U."/>
            <person name="Brodie E.L."/>
            <person name="Williams K.H."/>
            <person name="Hubbard S.S."/>
            <person name="Banfield J.F."/>
        </authorList>
    </citation>
    <scope>NUCLEOTIDE SEQUENCE [LARGE SCALE GENOMIC DNA]</scope>
</reference>
<evidence type="ECO:0000256" key="3">
    <source>
        <dbReference type="ARBA" id="ARBA00023274"/>
    </source>
</evidence>
<dbReference type="InterPro" id="IPR030878">
    <property type="entry name" value="Ribosomal_uL15"/>
</dbReference>
<dbReference type="InterPro" id="IPR001196">
    <property type="entry name" value="Ribosomal_uL15_CS"/>
</dbReference>
<dbReference type="PANTHER" id="PTHR12934">
    <property type="entry name" value="50S RIBOSOMAL PROTEIN L15"/>
    <property type="match status" value="1"/>
</dbReference>
<dbReference type="AlphaFoldDB" id="A0A1F7U0J1"/>
<keyword evidence="4" id="KW-0699">rRNA-binding</keyword>
<dbReference type="InterPro" id="IPR005749">
    <property type="entry name" value="Ribosomal_uL15_bac-type"/>
</dbReference>
<dbReference type="GO" id="GO:0006412">
    <property type="term" value="P:translation"/>
    <property type="evidence" value="ECO:0007669"/>
    <property type="project" value="UniProtKB-UniRule"/>
</dbReference>
<keyword evidence="3 4" id="KW-0687">Ribonucleoprotein</keyword>
<comment type="similarity">
    <text evidence="1 4 5">Belongs to the universal ribosomal protein uL15 family.</text>
</comment>
<evidence type="ECO:0000313" key="8">
    <source>
        <dbReference type="EMBL" id="OGL71742.1"/>
    </source>
</evidence>
<evidence type="ECO:0000256" key="2">
    <source>
        <dbReference type="ARBA" id="ARBA00022980"/>
    </source>
</evidence>
<dbReference type="SUPFAM" id="SSF52080">
    <property type="entry name" value="Ribosomal proteins L15p and L18e"/>
    <property type="match status" value="1"/>
</dbReference>
<evidence type="ECO:0000256" key="6">
    <source>
        <dbReference type="SAM" id="MobiDB-lite"/>
    </source>
</evidence>
<dbReference type="NCBIfam" id="TIGR01071">
    <property type="entry name" value="rplO_bact"/>
    <property type="match status" value="1"/>
</dbReference>
<feature type="region of interest" description="Disordered" evidence="6">
    <location>
        <begin position="1"/>
        <end position="47"/>
    </location>
</feature>
<evidence type="ECO:0000259" key="7">
    <source>
        <dbReference type="Pfam" id="PF00828"/>
    </source>
</evidence>
<dbReference type="InterPro" id="IPR021131">
    <property type="entry name" value="Ribosomal_uL15/eL18"/>
</dbReference>
<dbReference type="EMBL" id="MGDX01000006">
    <property type="protein sequence ID" value="OGL71742.1"/>
    <property type="molecule type" value="Genomic_DNA"/>
</dbReference>
<dbReference type="GO" id="GO:0019843">
    <property type="term" value="F:rRNA binding"/>
    <property type="evidence" value="ECO:0007669"/>
    <property type="project" value="UniProtKB-UniRule"/>
</dbReference>
<protein>
    <recommendedName>
        <fullName evidence="4">Large ribosomal subunit protein uL15</fullName>
    </recommendedName>
</protein>
<comment type="caution">
    <text evidence="8">The sequence shown here is derived from an EMBL/GenBank/DDBJ whole genome shotgun (WGS) entry which is preliminary data.</text>
</comment>
<dbReference type="GO" id="GO:0003735">
    <property type="term" value="F:structural constituent of ribosome"/>
    <property type="evidence" value="ECO:0007669"/>
    <property type="project" value="InterPro"/>
</dbReference>
<keyword evidence="4" id="KW-0694">RNA-binding</keyword>
<evidence type="ECO:0000256" key="4">
    <source>
        <dbReference type="HAMAP-Rule" id="MF_01341"/>
    </source>
</evidence>
<accession>A0A1F7U0J1</accession>